<reference evidence="2 3" key="1">
    <citation type="journal article" date="2016" name="Nat. Commun.">
        <title>Thousands of microbial genomes shed light on interconnected biogeochemical processes in an aquifer system.</title>
        <authorList>
            <person name="Anantharaman K."/>
            <person name="Brown C.T."/>
            <person name="Hug L.A."/>
            <person name="Sharon I."/>
            <person name="Castelle C.J."/>
            <person name="Probst A.J."/>
            <person name="Thomas B.C."/>
            <person name="Singh A."/>
            <person name="Wilkins M.J."/>
            <person name="Karaoz U."/>
            <person name="Brodie E.L."/>
            <person name="Williams K.H."/>
            <person name="Hubbard S.S."/>
            <person name="Banfield J.F."/>
        </authorList>
    </citation>
    <scope>NUCLEOTIDE SEQUENCE [LARGE SCALE GENOMIC DNA]</scope>
</reference>
<comment type="caution">
    <text evidence="2">The sequence shown here is derived from an EMBL/GenBank/DDBJ whole genome shotgun (WGS) entry which is preliminary data.</text>
</comment>
<feature type="region of interest" description="Disordered" evidence="1">
    <location>
        <begin position="66"/>
        <end position="89"/>
    </location>
</feature>
<organism evidence="2 3">
    <name type="scientific">Candidatus Harrisonbacteria bacterium RIFCSPLOWO2_01_FULL_44_18</name>
    <dbReference type="NCBI Taxonomy" id="1798407"/>
    <lineage>
        <taxon>Bacteria</taxon>
        <taxon>Candidatus Harrisoniibacteriota</taxon>
    </lineage>
</organism>
<dbReference type="EMBL" id="MHJJ01000002">
    <property type="protein sequence ID" value="OGY66287.1"/>
    <property type="molecule type" value="Genomic_DNA"/>
</dbReference>
<name>A0A1G1ZR38_9BACT</name>
<evidence type="ECO:0000256" key="1">
    <source>
        <dbReference type="SAM" id="MobiDB-lite"/>
    </source>
</evidence>
<protein>
    <submittedName>
        <fullName evidence="2">Uncharacterized protein</fullName>
    </submittedName>
</protein>
<dbReference type="AlphaFoldDB" id="A0A1G1ZR38"/>
<sequence>MANLVTPLIGYAQNKGVSIFRCPDPDTEEARGRLKEDCRSRTFPRDPSAERICEINCFFDCGTKEDESCDGTPGAPTGRRRGTPTDNDWRQPDGSVLKCIDCEYSDGYCDPAICNNNQQPQDSRSSQPQRFFEENGGLVALSTEELELRRIPSLITKEEHGLFTRVLNFLLGIFGLGPPVELSLAFVENVANATEDILAQKITADILKAQGNIDGAQKVQDEISKLAQNLKTNLLSVVDFDQQKELKEVTKQVDALVEAVDEDDPKAIAKITQKLGDTVDKVIRRQEKAHADDPDALSQLADAKPNPVQKIPTTKELSFEFINLKHLNEQLAKVWIISKNPGESATANISLTGKAGGRRFAGEVKGEPIERYQARPVQANAPEDLTAVIKMGGIATITVTGTGATFIDINALMAEADAGAGGILPSVSICGPAANPYRLGTYSKTIEGKCRTEGFSEWAAQQIEDEWLSADAQCRIRETESFLPICREICSPGTPSHSGNYDAEAANNSEGNCLITFSIACTKTVPNCI</sequence>
<gene>
    <name evidence="2" type="ORF">A3A16_00030</name>
</gene>
<evidence type="ECO:0000313" key="3">
    <source>
        <dbReference type="Proteomes" id="UP000177942"/>
    </source>
</evidence>
<dbReference type="Proteomes" id="UP000177942">
    <property type="component" value="Unassembled WGS sequence"/>
</dbReference>
<accession>A0A1G1ZR38</accession>
<proteinExistence type="predicted"/>
<evidence type="ECO:0000313" key="2">
    <source>
        <dbReference type="EMBL" id="OGY66287.1"/>
    </source>
</evidence>